<dbReference type="EMBL" id="JH370132">
    <property type="protein sequence ID" value="ELA42481.1"/>
    <property type="molecule type" value="Genomic_DNA"/>
</dbReference>
<name>L2GNR1_VITCO</name>
<keyword evidence="2" id="KW-1185">Reference proteome</keyword>
<dbReference type="InParanoid" id="L2GNR1"/>
<dbReference type="STRING" id="993615.L2GNR1"/>
<gene>
    <name evidence="1" type="ORF">VICG_00580</name>
</gene>
<proteinExistence type="predicted"/>
<dbReference type="HOGENOM" id="CLU_1085972_0_0_1"/>
<protein>
    <submittedName>
        <fullName evidence="1">Uncharacterized protein</fullName>
    </submittedName>
</protein>
<dbReference type="OrthoDB" id="66510at2759"/>
<dbReference type="AlphaFoldDB" id="L2GNR1"/>
<dbReference type="GeneID" id="19881297"/>
<evidence type="ECO:0000313" key="1">
    <source>
        <dbReference type="EMBL" id="ELA42481.1"/>
    </source>
</evidence>
<dbReference type="VEuPathDB" id="MicrosporidiaDB:VICG_00580"/>
<dbReference type="Proteomes" id="UP000011082">
    <property type="component" value="Unassembled WGS sequence"/>
</dbReference>
<dbReference type="RefSeq" id="XP_007604032.1">
    <property type="nucleotide sequence ID" value="XM_007603970.1"/>
</dbReference>
<evidence type="ECO:0000313" key="2">
    <source>
        <dbReference type="Proteomes" id="UP000011082"/>
    </source>
</evidence>
<organism evidence="1 2">
    <name type="scientific">Vittaforma corneae (strain ATCC 50505)</name>
    <name type="common">Microsporidian parasite</name>
    <name type="synonym">Nosema corneum</name>
    <dbReference type="NCBI Taxonomy" id="993615"/>
    <lineage>
        <taxon>Eukaryota</taxon>
        <taxon>Fungi</taxon>
        <taxon>Fungi incertae sedis</taxon>
        <taxon>Microsporidia</taxon>
        <taxon>Nosematidae</taxon>
        <taxon>Vittaforma</taxon>
    </lineage>
</organism>
<dbReference type="InterPro" id="IPR019193">
    <property type="entry name" value="UBQ-conj_enz_E2-bd_prot"/>
</dbReference>
<accession>L2GNR1</accession>
<sequence length="251" mass="29610">MIEIEQSSKRGFAYGKESFELLKSVKRLKFQNEKYERTGSADIWSFDVEEYERIESSIDLLKISNLKCRHDVNFTFTTVHRLPQEGWEELIDCWSCHNSEFKGMLDLKIKPRKNGILVSNFYLIAGEKVLPECCKARTKMFYNELTCEFSVEQLIFKFFEEYFEMKNSIILKVDGKSYEIKLFYRCILIEKNDSFVFNEHDAFKVGYKETAKNNDEDSYIGDYFKIKIIDQLGRNSVKLSVLGYALSFITQ</sequence>
<dbReference type="Pfam" id="PF09814">
    <property type="entry name" value="HECT_2"/>
    <property type="match status" value="1"/>
</dbReference>
<reference evidence="2" key="1">
    <citation type="submission" date="2011-05" db="EMBL/GenBank/DDBJ databases">
        <title>The genome sequence of Vittaforma corneae strain ATCC 50505.</title>
        <authorList>
            <consortium name="The Broad Institute Genome Sequencing Platform"/>
            <person name="Cuomo C."/>
            <person name="Didier E."/>
            <person name="Bowers L."/>
            <person name="Young S.K."/>
            <person name="Zeng Q."/>
            <person name="Gargeya S."/>
            <person name="Fitzgerald M."/>
            <person name="Haas B."/>
            <person name="Abouelleil A."/>
            <person name="Alvarado L."/>
            <person name="Arachchi H.M."/>
            <person name="Berlin A."/>
            <person name="Chapman S.B."/>
            <person name="Gearin G."/>
            <person name="Goldberg J."/>
            <person name="Griggs A."/>
            <person name="Gujja S."/>
            <person name="Hansen M."/>
            <person name="Heiman D."/>
            <person name="Howarth C."/>
            <person name="Larimer J."/>
            <person name="Lui A."/>
            <person name="MacDonald P.J.P."/>
            <person name="McCowen C."/>
            <person name="Montmayeur A."/>
            <person name="Murphy C."/>
            <person name="Neiman D."/>
            <person name="Pearson M."/>
            <person name="Priest M."/>
            <person name="Roberts A."/>
            <person name="Saif S."/>
            <person name="Shea T."/>
            <person name="Sisk P."/>
            <person name="Stolte C."/>
            <person name="Sykes S."/>
            <person name="Wortman J."/>
            <person name="Nusbaum C."/>
            <person name="Birren B."/>
        </authorList>
    </citation>
    <scope>NUCLEOTIDE SEQUENCE [LARGE SCALE GENOMIC DNA]</scope>
    <source>
        <strain evidence="2">ATCC 50505</strain>
    </source>
</reference>